<evidence type="ECO:0000256" key="1">
    <source>
        <dbReference type="ARBA" id="ARBA00010945"/>
    </source>
</evidence>
<comment type="similarity">
    <text evidence="1">Belongs to the DNA polymerase type-Y family.</text>
</comment>
<name>A0ABQ1ZPA4_9BACL</name>
<dbReference type="Gene3D" id="1.10.150.20">
    <property type="entry name" value="5' to 3' exonuclease, C-terminal subdomain"/>
    <property type="match status" value="1"/>
</dbReference>
<sequence>MPGKSRVIMLVDMESFYAGVEKSRHPEYRERPLAVVGEPSVPSSAVLAACAIAKRHGVRTGERLSSALAKCPDLVAIRPRMGEYIEISALIAGILEAYTDLVEPYSIDEMFMDVTGSLRLHGGSPEELARLVQSRIAVETGVRARFGIGANKIQAKLACDLVAKRTENGIIRIHTKKDWETLIWPEPIRHMWGVGSRMEKHLLALRILSIGELARTPVTKLKKRWGVNGEVLWRVANGMDDSPVSPWTEREQKQIGTTITLPRLYREAGEIETVLLELCTEIGRRARRMKRMGDSLSVGAGGEGGYRRSEGFHRRGILPDPSDITAELYREALRLFRDGWDGMPVKRLHLSLGGLLSSDVYQPSLFEDRERQRLLDRAMDEIKDRFGETAIVRGHSLTKAARAQDRADKIGGHYK</sequence>
<keyword evidence="4" id="KW-1185">Reference proteome</keyword>
<comment type="caution">
    <text evidence="3">The sequence shown here is derived from an EMBL/GenBank/DDBJ whole genome shotgun (WGS) entry which is preliminary data.</text>
</comment>
<dbReference type="InterPro" id="IPR043502">
    <property type="entry name" value="DNA/RNA_pol_sf"/>
</dbReference>
<dbReference type="Pfam" id="PF11799">
    <property type="entry name" value="IMS_C"/>
    <property type="match status" value="1"/>
</dbReference>
<dbReference type="PROSITE" id="PS50173">
    <property type="entry name" value="UMUC"/>
    <property type="match status" value="1"/>
</dbReference>
<dbReference type="SUPFAM" id="SSF100879">
    <property type="entry name" value="Lesion bypass DNA polymerase (Y-family), little finger domain"/>
    <property type="match status" value="1"/>
</dbReference>
<dbReference type="Proteomes" id="UP000605427">
    <property type="component" value="Unassembled WGS sequence"/>
</dbReference>
<organism evidence="3 4">
    <name type="scientific">Saccharibacillus endophyticus</name>
    <dbReference type="NCBI Taxonomy" id="2060666"/>
    <lineage>
        <taxon>Bacteria</taxon>
        <taxon>Bacillati</taxon>
        <taxon>Bacillota</taxon>
        <taxon>Bacilli</taxon>
        <taxon>Bacillales</taxon>
        <taxon>Paenibacillaceae</taxon>
        <taxon>Saccharibacillus</taxon>
    </lineage>
</organism>
<evidence type="ECO:0000313" key="3">
    <source>
        <dbReference type="EMBL" id="GGH71141.1"/>
    </source>
</evidence>
<dbReference type="Gene3D" id="3.40.1170.60">
    <property type="match status" value="1"/>
</dbReference>
<dbReference type="PANTHER" id="PTHR11076:SF35">
    <property type="entry name" value="DNA REPAIR PROTEIN HOMOLOG YOBH"/>
    <property type="match status" value="1"/>
</dbReference>
<dbReference type="RefSeq" id="WP_172239352.1">
    <property type="nucleotide sequence ID" value="NZ_BMDD01000001.1"/>
</dbReference>
<feature type="domain" description="UmuC" evidence="2">
    <location>
        <begin position="8"/>
        <end position="195"/>
    </location>
</feature>
<dbReference type="InterPro" id="IPR017961">
    <property type="entry name" value="DNA_pol_Y-fam_little_finger"/>
</dbReference>
<proteinExistence type="inferred from homology"/>
<dbReference type="PANTHER" id="PTHR11076">
    <property type="entry name" value="DNA REPAIR POLYMERASE UMUC / TRANSFERASE FAMILY MEMBER"/>
    <property type="match status" value="1"/>
</dbReference>
<accession>A0ABQ1ZPA4</accession>
<dbReference type="Gene3D" id="3.30.70.270">
    <property type="match status" value="1"/>
</dbReference>
<evidence type="ECO:0000313" key="4">
    <source>
        <dbReference type="Proteomes" id="UP000605427"/>
    </source>
</evidence>
<gene>
    <name evidence="3" type="primary">dinB2</name>
    <name evidence="3" type="ORF">GCM10007362_07950</name>
</gene>
<dbReference type="InterPro" id="IPR043128">
    <property type="entry name" value="Rev_trsase/Diguanyl_cyclase"/>
</dbReference>
<dbReference type="NCBIfam" id="NF002848">
    <property type="entry name" value="PRK03103.1"/>
    <property type="match status" value="1"/>
</dbReference>
<dbReference type="Gene3D" id="3.30.1490.100">
    <property type="entry name" value="DNA polymerase, Y-family, little finger domain"/>
    <property type="match status" value="1"/>
</dbReference>
<dbReference type="SUPFAM" id="SSF56672">
    <property type="entry name" value="DNA/RNA polymerases"/>
    <property type="match status" value="1"/>
</dbReference>
<evidence type="ECO:0000259" key="2">
    <source>
        <dbReference type="PROSITE" id="PS50173"/>
    </source>
</evidence>
<dbReference type="InterPro" id="IPR036775">
    <property type="entry name" value="DNA_pol_Y-fam_lit_finger_sf"/>
</dbReference>
<dbReference type="Pfam" id="PF00817">
    <property type="entry name" value="IMS"/>
    <property type="match status" value="1"/>
</dbReference>
<dbReference type="EMBL" id="BMDD01000001">
    <property type="protein sequence ID" value="GGH71141.1"/>
    <property type="molecule type" value="Genomic_DNA"/>
</dbReference>
<dbReference type="InterPro" id="IPR001126">
    <property type="entry name" value="UmuC"/>
</dbReference>
<dbReference type="InterPro" id="IPR050116">
    <property type="entry name" value="DNA_polymerase-Y"/>
</dbReference>
<reference evidence="4" key="1">
    <citation type="journal article" date="2019" name="Int. J. Syst. Evol. Microbiol.">
        <title>The Global Catalogue of Microorganisms (GCM) 10K type strain sequencing project: providing services to taxonomists for standard genome sequencing and annotation.</title>
        <authorList>
            <consortium name="The Broad Institute Genomics Platform"/>
            <consortium name="The Broad Institute Genome Sequencing Center for Infectious Disease"/>
            <person name="Wu L."/>
            <person name="Ma J."/>
        </authorList>
    </citation>
    <scope>NUCLEOTIDE SEQUENCE [LARGE SCALE GENOMIC DNA]</scope>
    <source>
        <strain evidence="4">CCM 8702</strain>
    </source>
</reference>
<protein>
    <submittedName>
        <fullName evidence="3">DNA polymerase IV 2</fullName>
    </submittedName>
</protein>